<dbReference type="PANTHER" id="PTHR42742:SF3">
    <property type="entry name" value="FRUCTOKINASE"/>
    <property type="match status" value="1"/>
</dbReference>
<dbReference type="InterPro" id="IPR049874">
    <property type="entry name" value="ROK_cs"/>
</dbReference>
<dbReference type="Pfam" id="PF00480">
    <property type="entry name" value="ROK"/>
    <property type="match status" value="1"/>
</dbReference>
<keyword evidence="2" id="KW-0479">Metal-binding</keyword>
<evidence type="ECO:0000256" key="7">
    <source>
        <dbReference type="ARBA" id="ARBA00048451"/>
    </source>
</evidence>
<keyword evidence="5" id="KW-0119">Carbohydrate metabolism</keyword>
<dbReference type="Gene3D" id="3.30.420.40">
    <property type="match status" value="2"/>
</dbReference>
<dbReference type="CDD" id="cd24067">
    <property type="entry name" value="ASKHA_NBD_ROK_BsFRK-like"/>
    <property type="match status" value="1"/>
</dbReference>
<evidence type="ECO:0000313" key="8">
    <source>
        <dbReference type="EMBL" id="GGY81048.1"/>
    </source>
</evidence>
<evidence type="ECO:0000256" key="6">
    <source>
        <dbReference type="ARBA" id="ARBA00038887"/>
    </source>
</evidence>
<comment type="cofactor">
    <cofactor evidence="1">
        <name>Mg(2+)</name>
        <dbReference type="ChEBI" id="CHEBI:18420"/>
    </cofactor>
</comment>
<dbReference type="InterPro" id="IPR000600">
    <property type="entry name" value="ROK"/>
</dbReference>
<dbReference type="InterPro" id="IPR043129">
    <property type="entry name" value="ATPase_NBD"/>
</dbReference>
<keyword evidence="3" id="KW-0862">Zinc</keyword>
<evidence type="ECO:0000256" key="2">
    <source>
        <dbReference type="ARBA" id="ARBA00022723"/>
    </source>
</evidence>
<name>A0ABQ3BA44_9GAMM</name>
<evidence type="ECO:0000256" key="1">
    <source>
        <dbReference type="ARBA" id="ARBA00001946"/>
    </source>
</evidence>
<sequence>MSQSQNNAQPLFGGVEAGGTRFICVLADSRGFIKARTEIPTSSPDTTLAAVRDFFLQSAPAFGQLAALGVVSFGPLDLDRRSPTYGYITKTSRPAWSQIDLIGYFKRSLNILVELETEVNGSAVGEFTEGAGLDCENFVYVTVGTGIGAGIFAGGKLMQGISHPEVGHMMVPQAMDDHFDSCCPFHTHCLEGLASGTAIHKRWQTHPKHLPPDHLAWDIEAYYLAVMCVNLTWMYAPEKIIFGGGVMSRDFLYPKIRANLKHMLNGYAHDVVLKDMNSYIIPTVLGGNAGITGALSLARRAYLEARNS</sequence>
<evidence type="ECO:0000256" key="5">
    <source>
        <dbReference type="ARBA" id="ARBA00023277"/>
    </source>
</evidence>
<comment type="caution">
    <text evidence="8">The sequence shown here is derived from an EMBL/GenBank/DDBJ whole genome shotgun (WGS) entry which is preliminary data.</text>
</comment>
<dbReference type="InterPro" id="IPR051804">
    <property type="entry name" value="Carb_Metab_Reg_Kinase/Isom"/>
</dbReference>
<dbReference type="RefSeq" id="WP_189419567.1">
    <property type="nucleotide sequence ID" value="NZ_BMYZ01000002.1"/>
</dbReference>
<dbReference type="EC" id="2.7.1.4" evidence="6"/>
<keyword evidence="4" id="KW-0460">Magnesium</keyword>
<dbReference type="PROSITE" id="PS01125">
    <property type="entry name" value="ROK"/>
    <property type="match status" value="1"/>
</dbReference>
<dbReference type="PANTHER" id="PTHR42742">
    <property type="entry name" value="TRANSCRIPTIONAL REPRESSOR MPRA"/>
    <property type="match status" value="1"/>
</dbReference>
<dbReference type="Proteomes" id="UP000619761">
    <property type="component" value="Unassembled WGS sequence"/>
</dbReference>
<protein>
    <recommendedName>
        <fullName evidence="6">fructokinase</fullName>
        <ecNumber evidence="6">2.7.1.4</ecNumber>
    </recommendedName>
</protein>
<gene>
    <name evidence="8" type="ORF">GCM10011613_27630</name>
</gene>
<dbReference type="EMBL" id="BMYZ01000002">
    <property type="protein sequence ID" value="GGY81048.1"/>
    <property type="molecule type" value="Genomic_DNA"/>
</dbReference>
<evidence type="ECO:0000256" key="4">
    <source>
        <dbReference type="ARBA" id="ARBA00022842"/>
    </source>
</evidence>
<comment type="catalytic activity">
    <reaction evidence="7">
        <text>D-fructose + ATP = D-fructose 6-phosphate + ADP + H(+)</text>
        <dbReference type="Rhea" id="RHEA:16125"/>
        <dbReference type="ChEBI" id="CHEBI:15378"/>
        <dbReference type="ChEBI" id="CHEBI:30616"/>
        <dbReference type="ChEBI" id="CHEBI:37721"/>
        <dbReference type="ChEBI" id="CHEBI:61527"/>
        <dbReference type="ChEBI" id="CHEBI:456216"/>
        <dbReference type="EC" id="2.7.1.4"/>
    </reaction>
</comment>
<accession>A0ABQ3BA44</accession>
<reference evidence="9" key="1">
    <citation type="journal article" date="2019" name="Int. J. Syst. Evol. Microbiol.">
        <title>The Global Catalogue of Microorganisms (GCM) 10K type strain sequencing project: providing services to taxonomists for standard genome sequencing and annotation.</title>
        <authorList>
            <consortium name="The Broad Institute Genomics Platform"/>
            <consortium name="The Broad Institute Genome Sequencing Center for Infectious Disease"/>
            <person name="Wu L."/>
            <person name="Ma J."/>
        </authorList>
    </citation>
    <scope>NUCLEOTIDE SEQUENCE [LARGE SCALE GENOMIC DNA]</scope>
    <source>
        <strain evidence="9">KCTC 32239</strain>
    </source>
</reference>
<dbReference type="SUPFAM" id="SSF53067">
    <property type="entry name" value="Actin-like ATPase domain"/>
    <property type="match status" value="2"/>
</dbReference>
<proteinExistence type="predicted"/>
<organism evidence="8 9">
    <name type="scientific">Cellvibrio zantedeschiae</name>
    <dbReference type="NCBI Taxonomy" id="1237077"/>
    <lineage>
        <taxon>Bacteria</taxon>
        <taxon>Pseudomonadati</taxon>
        <taxon>Pseudomonadota</taxon>
        <taxon>Gammaproteobacteria</taxon>
        <taxon>Cellvibrionales</taxon>
        <taxon>Cellvibrionaceae</taxon>
        <taxon>Cellvibrio</taxon>
    </lineage>
</organism>
<evidence type="ECO:0000256" key="3">
    <source>
        <dbReference type="ARBA" id="ARBA00022833"/>
    </source>
</evidence>
<evidence type="ECO:0000313" key="9">
    <source>
        <dbReference type="Proteomes" id="UP000619761"/>
    </source>
</evidence>
<keyword evidence="9" id="KW-1185">Reference proteome</keyword>